<reference evidence="1" key="1">
    <citation type="submission" date="2014-05" db="EMBL/GenBank/DDBJ databases">
        <title>The genome and life-stage specific transcriptomes of Globodera pallida elucidate key aspects of plant parasitism by a cyst nematode.</title>
        <authorList>
            <person name="Cotton J.A."/>
            <person name="Lilley C.J."/>
            <person name="Jones L.M."/>
            <person name="Kikuchi T."/>
            <person name="Reid A.J."/>
            <person name="Thorpe P."/>
            <person name="Tsai I.J."/>
            <person name="Beasley H."/>
            <person name="Blok V."/>
            <person name="Cock P.J.A."/>
            <person name="Van den Akker S.E."/>
            <person name="Holroyd N."/>
            <person name="Hunt M."/>
            <person name="Mantelin S."/>
            <person name="Naghra H."/>
            <person name="Pain A."/>
            <person name="Palomares-Rius J.E."/>
            <person name="Zarowiecki M."/>
            <person name="Berriman M."/>
            <person name="Jones J.T."/>
            <person name="Urwin P.E."/>
        </authorList>
    </citation>
    <scope>NUCLEOTIDE SEQUENCE [LARGE SCALE GENOMIC DNA]</scope>
    <source>
        <strain evidence="1">Lindley</strain>
    </source>
</reference>
<protein>
    <submittedName>
        <fullName evidence="2">Uncharacterized protein</fullName>
    </submittedName>
</protein>
<reference evidence="2" key="2">
    <citation type="submission" date="2016-06" db="UniProtKB">
        <authorList>
            <consortium name="WormBaseParasite"/>
        </authorList>
    </citation>
    <scope>IDENTIFICATION</scope>
</reference>
<name>A0A183CR38_GLOPA</name>
<evidence type="ECO:0000313" key="1">
    <source>
        <dbReference type="Proteomes" id="UP000050741"/>
    </source>
</evidence>
<organism evidence="1 2">
    <name type="scientific">Globodera pallida</name>
    <name type="common">Potato cyst nematode worm</name>
    <name type="synonym">Heterodera pallida</name>
    <dbReference type="NCBI Taxonomy" id="36090"/>
    <lineage>
        <taxon>Eukaryota</taxon>
        <taxon>Metazoa</taxon>
        <taxon>Ecdysozoa</taxon>
        <taxon>Nematoda</taxon>
        <taxon>Chromadorea</taxon>
        <taxon>Rhabditida</taxon>
        <taxon>Tylenchina</taxon>
        <taxon>Tylenchomorpha</taxon>
        <taxon>Tylenchoidea</taxon>
        <taxon>Heteroderidae</taxon>
        <taxon>Heteroderinae</taxon>
        <taxon>Globodera</taxon>
    </lineage>
</organism>
<accession>A0A183CR38</accession>
<sequence length="232" mass="26283">MDLAKELCVEVLRDRIQQFSSPSMEYNAKLGSALADADRFLVDGVPISIHLLLCHSDCKASERELCTAAQTLEVWFFKIQGRVPYEVAAQPPMLPLFLRQAIRSQLHFSPFRSWLTARKDAKPDGLFPFIRSLRPVSMPSISALQSWAFFARSQCLQTNCAASQRWRAPLAASAGLSRMAFGCFQPRTTDVIVEQAVMSLRGSTEEEKTVSHRVEKLMTLWNPQHRPNRFLL</sequence>
<dbReference type="WBParaSite" id="GPLIN_001534600">
    <property type="protein sequence ID" value="GPLIN_001534600"/>
    <property type="gene ID" value="GPLIN_001534600"/>
</dbReference>
<dbReference type="Proteomes" id="UP000050741">
    <property type="component" value="Unassembled WGS sequence"/>
</dbReference>
<proteinExistence type="predicted"/>
<dbReference type="AlphaFoldDB" id="A0A183CR38"/>
<evidence type="ECO:0000313" key="2">
    <source>
        <dbReference type="WBParaSite" id="GPLIN_001534600"/>
    </source>
</evidence>
<keyword evidence="1" id="KW-1185">Reference proteome</keyword>